<evidence type="ECO:0000256" key="5">
    <source>
        <dbReference type="ARBA" id="ARBA00023274"/>
    </source>
</evidence>
<accession>A0A0A8H7F4</accession>
<dbReference type="InterPro" id="IPR047867">
    <property type="entry name" value="Ribosomal_uL22_bac/org-type"/>
</dbReference>
<dbReference type="InterPro" id="IPR036394">
    <property type="entry name" value="Ribosomal_uL22_sf"/>
</dbReference>
<comment type="similarity">
    <text evidence="1 7 8">Belongs to the universal ribosomal protein uL22 family.</text>
</comment>
<reference evidence="11 12" key="1">
    <citation type="journal article" date="2014" name="Genome Biol. Evol.">
        <title>Comparative Genomics of the Campylobacter lari Group.</title>
        <authorList>
            <person name="Miller W.G."/>
            <person name="Yee E."/>
            <person name="Chapman M.H."/>
            <person name="Smith T.P."/>
            <person name="Bono J.L."/>
            <person name="Huynh S."/>
            <person name="Parker C.T."/>
            <person name="Vandamme P."/>
            <person name="Luong K."/>
            <person name="Korlach J."/>
        </authorList>
    </citation>
    <scope>NUCLEOTIDE SEQUENCE [LARGE SCALE GENOMIC DNA]</scope>
    <source>
        <strain evidence="11 12">LMG 24374</strain>
    </source>
</reference>
<dbReference type="GO" id="GO:0006412">
    <property type="term" value="P:translation"/>
    <property type="evidence" value="ECO:0007669"/>
    <property type="project" value="UniProtKB-UniRule"/>
</dbReference>
<evidence type="ECO:0000256" key="7">
    <source>
        <dbReference type="HAMAP-Rule" id="MF_01331"/>
    </source>
</evidence>
<sequence>MSRALIKFIRLSPTKARLIAREVQGMNAELALASLKFMPNKGAKFIANAISSAVANGGFEANEVVVSSCRVDAGAVLKRFRPRARGSASRIRKPTSHILVEVSKVEASAEKTTKAKKASVKKES</sequence>
<dbReference type="Pfam" id="PF00237">
    <property type="entry name" value="Ribosomal_L22"/>
    <property type="match status" value="1"/>
</dbReference>
<evidence type="ECO:0000256" key="3">
    <source>
        <dbReference type="ARBA" id="ARBA00022884"/>
    </source>
</evidence>
<dbReference type="AlphaFoldDB" id="A0A0A8H7F4"/>
<evidence type="ECO:0000256" key="10">
    <source>
        <dbReference type="RuleBase" id="RU004008"/>
    </source>
</evidence>
<dbReference type="SUPFAM" id="SSF54843">
    <property type="entry name" value="Ribosomal protein L22"/>
    <property type="match status" value="1"/>
</dbReference>
<evidence type="ECO:0000256" key="4">
    <source>
        <dbReference type="ARBA" id="ARBA00022980"/>
    </source>
</evidence>
<evidence type="ECO:0000256" key="9">
    <source>
        <dbReference type="RuleBase" id="RU004006"/>
    </source>
</evidence>
<dbReference type="RefSeq" id="WP_039617143.1">
    <property type="nucleotide sequence ID" value="NZ_CP007772.1"/>
</dbReference>
<dbReference type="InterPro" id="IPR001063">
    <property type="entry name" value="Ribosomal_uL22"/>
</dbReference>
<evidence type="ECO:0000313" key="11">
    <source>
        <dbReference type="EMBL" id="AJC89976.1"/>
    </source>
</evidence>
<keyword evidence="4 7" id="KW-0689">Ribosomal protein</keyword>
<dbReference type="GO" id="GO:0003735">
    <property type="term" value="F:structural constituent of ribosome"/>
    <property type="evidence" value="ECO:0007669"/>
    <property type="project" value="InterPro"/>
</dbReference>
<evidence type="ECO:0000256" key="1">
    <source>
        <dbReference type="ARBA" id="ARBA00009451"/>
    </source>
</evidence>
<protein>
    <recommendedName>
        <fullName evidence="6 7">Large ribosomal subunit protein uL22</fullName>
    </recommendedName>
</protein>
<evidence type="ECO:0000256" key="6">
    <source>
        <dbReference type="ARBA" id="ARBA00035207"/>
    </source>
</evidence>
<dbReference type="Proteomes" id="UP000031135">
    <property type="component" value="Chromosome"/>
</dbReference>
<dbReference type="GO" id="GO:0019843">
    <property type="term" value="F:rRNA binding"/>
    <property type="evidence" value="ECO:0007669"/>
    <property type="project" value="UniProtKB-UniRule"/>
</dbReference>
<dbReference type="OrthoDB" id="9805969at2"/>
<dbReference type="NCBIfam" id="TIGR01044">
    <property type="entry name" value="rplV_bact"/>
    <property type="match status" value="1"/>
</dbReference>
<dbReference type="KEGG" id="csm:CSUB8521_0075"/>
<dbReference type="GO" id="GO:0022625">
    <property type="term" value="C:cytosolic large ribosomal subunit"/>
    <property type="evidence" value="ECO:0007669"/>
    <property type="project" value="TreeGrafter"/>
</dbReference>
<dbReference type="InterPro" id="IPR005727">
    <property type="entry name" value="Ribosomal_uL22_bac/chlpt-type"/>
</dbReference>
<gene>
    <name evidence="7 11" type="primary">rplV</name>
    <name evidence="11" type="ORF">CSUB8521_0075</name>
</gene>
<dbReference type="PROSITE" id="PS00464">
    <property type="entry name" value="RIBOSOMAL_L22"/>
    <property type="match status" value="1"/>
</dbReference>
<keyword evidence="2 7" id="KW-0699">rRNA-binding</keyword>
<dbReference type="PANTHER" id="PTHR13501">
    <property type="entry name" value="CHLOROPLAST 50S RIBOSOMAL PROTEIN L22-RELATED"/>
    <property type="match status" value="1"/>
</dbReference>
<comment type="function">
    <text evidence="7 10">This protein binds specifically to 23S rRNA; its binding is stimulated by other ribosomal proteins, e.g., L4, L17, and L20. It is important during the early stages of 50S assembly. It makes multiple contacts with different domains of the 23S rRNA in the assembled 50S subunit and ribosome.</text>
</comment>
<dbReference type="InterPro" id="IPR018260">
    <property type="entry name" value="Ribosomal_uL22_CS"/>
</dbReference>
<name>A0A0A8H7F4_9BACT</name>
<dbReference type="Gene3D" id="3.90.470.10">
    <property type="entry name" value="Ribosomal protein L22/L17"/>
    <property type="match status" value="1"/>
</dbReference>
<dbReference type="PANTHER" id="PTHR13501:SF8">
    <property type="entry name" value="LARGE RIBOSOMAL SUBUNIT PROTEIN UL22M"/>
    <property type="match status" value="1"/>
</dbReference>
<evidence type="ECO:0000313" key="12">
    <source>
        <dbReference type="Proteomes" id="UP000031135"/>
    </source>
</evidence>
<comment type="subunit">
    <text evidence="7 9">Part of the 50S ribosomal subunit.</text>
</comment>
<dbReference type="EMBL" id="CP007772">
    <property type="protein sequence ID" value="AJC89976.1"/>
    <property type="molecule type" value="Genomic_DNA"/>
</dbReference>
<dbReference type="CDD" id="cd00336">
    <property type="entry name" value="Ribosomal_L22"/>
    <property type="match status" value="1"/>
</dbReference>
<keyword evidence="3 7" id="KW-0694">RNA-binding</keyword>
<keyword evidence="5 7" id="KW-0687">Ribonucleoprotein</keyword>
<dbReference type="HOGENOM" id="CLU_083987_3_2_7"/>
<proteinExistence type="inferred from homology"/>
<evidence type="ECO:0000256" key="2">
    <source>
        <dbReference type="ARBA" id="ARBA00022730"/>
    </source>
</evidence>
<dbReference type="HAMAP" id="MF_01331_B">
    <property type="entry name" value="Ribosomal_uL22_B"/>
    <property type="match status" value="1"/>
</dbReference>
<dbReference type="GeneID" id="93004159"/>
<evidence type="ECO:0000256" key="8">
    <source>
        <dbReference type="RuleBase" id="RU004005"/>
    </source>
</evidence>
<organism evidence="11 12">
    <name type="scientific">Campylobacter subantarcticus LMG 24374</name>
    <dbReference type="NCBI Taxonomy" id="1388751"/>
    <lineage>
        <taxon>Bacteria</taxon>
        <taxon>Pseudomonadati</taxon>
        <taxon>Campylobacterota</taxon>
        <taxon>Epsilonproteobacteria</taxon>
        <taxon>Campylobacterales</taxon>
        <taxon>Campylobacteraceae</taxon>
        <taxon>Campylobacter</taxon>
    </lineage>
</organism>
<comment type="function">
    <text evidence="7">The globular domain of the protein is located near the polypeptide exit tunnel on the outside of the subunit, while an extended beta-hairpin is found that lines the wall of the exit tunnel in the center of the 70S ribosome.</text>
</comment>